<name>A0A7J9CJ60_GOSGO</name>
<evidence type="ECO:0000313" key="2">
    <source>
        <dbReference type="EMBL" id="MBA0748563.1"/>
    </source>
</evidence>
<reference evidence="2 3" key="1">
    <citation type="journal article" date="2019" name="Genome Biol. Evol.">
        <title>Insights into the evolution of the New World diploid cottons (Gossypium, subgenus Houzingenia) based on genome sequencing.</title>
        <authorList>
            <person name="Grover C.E."/>
            <person name="Arick M.A. 2nd"/>
            <person name="Thrash A."/>
            <person name="Conover J.L."/>
            <person name="Sanders W.S."/>
            <person name="Peterson D.G."/>
            <person name="Frelichowski J.E."/>
            <person name="Scheffler J.A."/>
            <person name="Scheffler B.E."/>
            <person name="Wendel J.F."/>
        </authorList>
    </citation>
    <scope>NUCLEOTIDE SEQUENCE [LARGE SCALE GENOMIC DNA]</scope>
    <source>
        <strain evidence="2">5</strain>
        <tissue evidence="2">Leaf</tissue>
    </source>
</reference>
<sequence length="151" mass="16627">MLLVDVIWEMVGRSEGDYGAVKVMLRSTAPGTGVIPGGAPENAKNERFPWKSFCNADTVHEAFVVLSLKEQLKSKRNSKDKGKLGLEVNKRNKEKSEGDYGAVRLCLEPAAPGTEVIAGGAVQHFDVDAFIGKQYQRKNRKGDGCQYEIKR</sequence>
<protein>
    <submittedName>
        <fullName evidence="2">Uncharacterized protein</fullName>
    </submittedName>
</protein>
<feature type="region of interest" description="Disordered" evidence="1">
    <location>
        <begin position="73"/>
        <end position="98"/>
    </location>
</feature>
<keyword evidence="3" id="KW-1185">Reference proteome</keyword>
<comment type="caution">
    <text evidence="2">The sequence shown here is derived from an EMBL/GenBank/DDBJ whole genome shotgun (WGS) entry which is preliminary data.</text>
</comment>
<dbReference type="EMBL" id="JABEZY010000010">
    <property type="protein sequence ID" value="MBA0748563.1"/>
    <property type="molecule type" value="Genomic_DNA"/>
</dbReference>
<evidence type="ECO:0000256" key="1">
    <source>
        <dbReference type="SAM" id="MobiDB-lite"/>
    </source>
</evidence>
<dbReference type="Proteomes" id="UP000593579">
    <property type="component" value="Unassembled WGS sequence"/>
</dbReference>
<evidence type="ECO:0000313" key="3">
    <source>
        <dbReference type="Proteomes" id="UP000593579"/>
    </source>
</evidence>
<gene>
    <name evidence="2" type="ORF">Gogos_005372</name>
</gene>
<organism evidence="2 3">
    <name type="scientific">Gossypium gossypioides</name>
    <name type="common">Mexican cotton</name>
    <name type="synonym">Selera gossypioides</name>
    <dbReference type="NCBI Taxonomy" id="34282"/>
    <lineage>
        <taxon>Eukaryota</taxon>
        <taxon>Viridiplantae</taxon>
        <taxon>Streptophyta</taxon>
        <taxon>Embryophyta</taxon>
        <taxon>Tracheophyta</taxon>
        <taxon>Spermatophyta</taxon>
        <taxon>Magnoliopsida</taxon>
        <taxon>eudicotyledons</taxon>
        <taxon>Gunneridae</taxon>
        <taxon>Pentapetalae</taxon>
        <taxon>rosids</taxon>
        <taxon>malvids</taxon>
        <taxon>Malvales</taxon>
        <taxon>Malvaceae</taxon>
        <taxon>Malvoideae</taxon>
        <taxon>Gossypium</taxon>
    </lineage>
</organism>
<dbReference type="AlphaFoldDB" id="A0A7J9CJ60"/>
<dbReference type="OrthoDB" id="1002166at2759"/>
<proteinExistence type="predicted"/>
<accession>A0A7J9CJ60</accession>